<sequence>MTIISRPQLLSEIRDPESPSSRIASLRALKNDLIGHDQKKQAWIEHGIVPVLSTLLASSLLAGDRPATVQTNGDKGCSACGDGLAAADATHREAVIIINSLAQGGPAFIAPILASDILPSLFEILSSTPSSPSSSSSSSSSPALDLAVLQCLHTIADRLPLAYEHGYSQLRHLSALLYSPVHITSLLRILEQTSTLSSAQSCIELAAELISKTCTEESHKVTLAEAGVLDALATRVASFIVAQGYVLPGAENYAGAPGGLGSIPPPAPPNAKLGPILRAICVILEYSKSRADHFLTSPAIVTVFPRNIQNIPLGEVKRGPWGSHPVGFVVSKQNSSNPIDSLLPAVPSPQPTGSTSFPPLGSHSSFDKHAHFFSPPPLQSESPSASDEHECAIISWLVSIAREGAGMDRLLAIRLVAILFRLGLAKKHRVTMLGYLVVPLLLQMLEKGYTAPEDTESSESGSISQTSRVKEEAPATLATLVMDSRELQKHAADGGAIKKLSQMLKESFNAVEDAGRSMWSPVPNGTSLKGFQPEISSLGPPGVSPSVFHRVRVREGVLRALSALSLFREEYRKAICDNGVVPLVIDSLKPYEPESTESSSDAKSAAVEGNPIPTLLAACAAARSLTRSVSVLRTSLIDAGVANPIFKLVKSRNVEIQIAATSVICNLALDFSPMKEAIISANMIPTLCEHSHSENTKLRLESIWALKHIAYNSTNDIKMKIVETLEPAWLKRVICEDPTDPSIQRKAEEEMTGNEMEITPPLGDPTDIQNLVHDYNSRDSESQTPDLRMIDTVMPAKASLDTFLTDSARRRKLALNGDLDHTKQMRRDDIQVQEQILDLVRNLICGTGAPEMIDYLFQEVTDLFDILADKLRPKLRPGHGRKDPSSKDNSIPTEILSSVTYIMINIAAGLPRHRQLLMLHPDLLRLMMPLFQHASKEVRVNCVWVVINLTVEDDQRDRPTCRERAAKLRELGVLEQLVRLEDDPECDVRQRTKTALDLMGNLLASAC</sequence>
<dbReference type="InterPro" id="IPR011989">
    <property type="entry name" value="ARM-like"/>
</dbReference>
<dbReference type="Pfam" id="PF00514">
    <property type="entry name" value="Arm"/>
    <property type="match status" value="1"/>
</dbReference>
<keyword evidence="3" id="KW-0963">Cytoplasm</keyword>
<evidence type="ECO:0000313" key="7">
    <source>
        <dbReference type="EMBL" id="KMM64038.1"/>
    </source>
</evidence>
<dbReference type="GO" id="GO:0005737">
    <property type="term" value="C:cytoplasm"/>
    <property type="evidence" value="ECO:0007669"/>
    <property type="project" value="UniProtKB-SubCell"/>
</dbReference>
<accession>A0A0J6F1S5</accession>
<protein>
    <submittedName>
        <fullName evidence="7">Armadillo repeat protein</fullName>
    </submittedName>
</protein>
<dbReference type="Proteomes" id="UP000054567">
    <property type="component" value="Unassembled WGS sequence"/>
</dbReference>
<reference evidence="8" key="2">
    <citation type="journal article" date="2009" name="Genome Res.">
        <title>Comparative genomic analyses of the human fungal pathogens Coccidioides and their relatives.</title>
        <authorList>
            <person name="Sharpton T.J."/>
            <person name="Stajich J.E."/>
            <person name="Rounsley S.D."/>
            <person name="Gardner M.J."/>
            <person name="Wortman J.R."/>
            <person name="Jordar V.S."/>
            <person name="Maiti R."/>
            <person name="Kodira C.D."/>
            <person name="Neafsey D.E."/>
            <person name="Zeng Q."/>
            <person name="Hung C.-Y."/>
            <person name="McMahan C."/>
            <person name="Muszewska A."/>
            <person name="Grynberg M."/>
            <person name="Mandel M.A."/>
            <person name="Kellner E.M."/>
            <person name="Barker B.M."/>
            <person name="Galgiani J.N."/>
            <person name="Orbach M.J."/>
            <person name="Kirkland T.N."/>
            <person name="Cole G.T."/>
            <person name="Henn M.R."/>
            <person name="Birren B.W."/>
            <person name="Taylor J.W."/>
        </authorList>
    </citation>
    <scope>NUCLEOTIDE SEQUENCE [LARGE SCALE GENOMIC DNA]</scope>
    <source>
        <strain evidence="8">RMSCC 3488</strain>
    </source>
</reference>
<feature type="compositionally biased region" description="Low complexity" evidence="6">
    <location>
        <begin position="458"/>
        <end position="467"/>
    </location>
</feature>
<dbReference type="GO" id="GO:0005634">
    <property type="term" value="C:nucleus"/>
    <property type="evidence" value="ECO:0007669"/>
    <property type="project" value="UniProtKB-SubCell"/>
</dbReference>
<reference evidence="8" key="3">
    <citation type="journal article" date="2010" name="Genome Res.">
        <title>Population genomic sequencing of Coccidioides fungi reveals recent hybridization and transposon control.</title>
        <authorList>
            <person name="Neafsey D.E."/>
            <person name="Barker B.M."/>
            <person name="Sharpton T.J."/>
            <person name="Stajich J.E."/>
            <person name="Park D.J."/>
            <person name="Whiston E."/>
            <person name="Hung C.-Y."/>
            <person name="McMahan C."/>
            <person name="White J."/>
            <person name="Sykes S."/>
            <person name="Heiman D."/>
            <person name="Young S."/>
            <person name="Zeng Q."/>
            <person name="Abouelleil A."/>
            <person name="Aftuck L."/>
            <person name="Bessette D."/>
            <person name="Brown A."/>
            <person name="FitzGerald M."/>
            <person name="Lui A."/>
            <person name="Macdonald J.P."/>
            <person name="Priest M."/>
            <person name="Orbach M.J."/>
            <person name="Galgiani J.N."/>
            <person name="Kirkland T.N."/>
            <person name="Cole G.T."/>
            <person name="Birren B.W."/>
            <person name="Henn M.R."/>
            <person name="Taylor J.W."/>
            <person name="Rounsley S.D."/>
        </authorList>
    </citation>
    <scope>NUCLEOTIDE SEQUENCE [LARGE SCALE GENOMIC DNA]</scope>
    <source>
        <strain evidence="8">RMSCC 3488</strain>
    </source>
</reference>
<dbReference type="InterPro" id="IPR000225">
    <property type="entry name" value="Armadillo"/>
</dbReference>
<dbReference type="PANTHER" id="PTHR15651">
    <property type="entry name" value="ARMADILLO REPEAT-CONTAINING PROTEIN 8"/>
    <property type="match status" value="1"/>
</dbReference>
<evidence type="ECO:0000256" key="2">
    <source>
        <dbReference type="ARBA" id="ARBA00004496"/>
    </source>
</evidence>
<organism evidence="7 8">
    <name type="scientific">Coccidioides posadasii RMSCC 3488</name>
    <dbReference type="NCBI Taxonomy" id="454284"/>
    <lineage>
        <taxon>Eukaryota</taxon>
        <taxon>Fungi</taxon>
        <taxon>Dikarya</taxon>
        <taxon>Ascomycota</taxon>
        <taxon>Pezizomycotina</taxon>
        <taxon>Eurotiomycetes</taxon>
        <taxon>Eurotiomycetidae</taxon>
        <taxon>Onygenales</taxon>
        <taxon>Onygenaceae</taxon>
        <taxon>Coccidioides</taxon>
    </lineage>
</organism>
<dbReference type="GO" id="GO:0043161">
    <property type="term" value="P:proteasome-mediated ubiquitin-dependent protein catabolic process"/>
    <property type="evidence" value="ECO:0007669"/>
    <property type="project" value="TreeGrafter"/>
</dbReference>
<comment type="subcellular location">
    <subcellularLocation>
        <location evidence="2">Cytoplasm</location>
    </subcellularLocation>
    <subcellularLocation>
        <location evidence="1">Nucleus</location>
    </subcellularLocation>
</comment>
<evidence type="ECO:0000313" key="8">
    <source>
        <dbReference type="Proteomes" id="UP000054567"/>
    </source>
</evidence>
<feature type="region of interest" description="Disordered" evidence="6">
    <location>
        <begin position="451"/>
        <end position="471"/>
    </location>
</feature>
<dbReference type="AlphaFoldDB" id="A0A0J6F1S5"/>
<dbReference type="EMBL" id="DS268109">
    <property type="protein sequence ID" value="KMM64038.1"/>
    <property type="molecule type" value="Genomic_DNA"/>
</dbReference>
<dbReference type="SMART" id="SM00185">
    <property type="entry name" value="ARM"/>
    <property type="match status" value="7"/>
</dbReference>
<proteinExistence type="predicted"/>
<gene>
    <name evidence="7" type="ORF">CPAG_00390</name>
</gene>
<evidence type="ECO:0000256" key="5">
    <source>
        <dbReference type="ARBA" id="ARBA00023242"/>
    </source>
</evidence>
<evidence type="ECO:0000256" key="4">
    <source>
        <dbReference type="ARBA" id="ARBA00022737"/>
    </source>
</evidence>
<name>A0A0J6F1S5_COCPO</name>
<evidence type="ECO:0000256" key="1">
    <source>
        <dbReference type="ARBA" id="ARBA00004123"/>
    </source>
</evidence>
<dbReference type="InterPro" id="IPR038739">
    <property type="entry name" value="ARMC8/Vid28"/>
</dbReference>
<dbReference type="InterPro" id="IPR016024">
    <property type="entry name" value="ARM-type_fold"/>
</dbReference>
<dbReference type="Gene3D" id="1.25.10.10">
    <property type="entry name" value="Leucine-rich Repeat Variant"/>
    <property type="match status" value="4"/>
</dbReference>
<dbReference type="VEuPathDB" id="FungiDB:CPAG_00390"/>
<dbReference type="SUPFAM" id="SSF48371">
    <property type="entry name" value="ARM repeat"/>
    <property type="match status" value="3"/>
</dbReference>
<keyword evidence="4" id="KW-0677">Repeat</keyword>
<dbReference type="PANTHER" id="PTHR15651:SF7">
    <property type="entry name" value="ARMADILLO REPEAT-CONTAINING PROTEIN 8"/>
    <property type="match status" value="1"/>
</dbReference>
<dbReference type="OrthoDB" id="5559898at2759"/>
<dbReference type="GO" id="GO:0034657">
    <property type="term" value="C:GID complex"/>
    <property type="evidence" value="ECO:0007669"/>
    <property type="project" value="TreeGrafter"/>
</dbReference>
<keyword evidence="5" id="KW-0539">Nucleus</keyword>
<reference evidence="7 8" key="1">
    <citation type="submission" date="2007-06" db="EMBL/GenBank/DDBJ databases">
        <title>The Genome Sequence of Coccidioides posadasii RMSCC_3488.</title>
        <authorList>
            <consortium name="Coccidioides Genome Resources Consortium"/>
            <consortium name="The Broad Institute Genome Sequencing Platform"/>
            <person name="Henn M.R."/>
            <person name="Sykes S."/>
            <person name="Young S."/>
            <person name="Jaffe D."/>
            <person name="Berlin A."/>
            <person name="Alvarez P."/>
            <person name="Butler J."/>
            <person name="Gnerre S."/>
            <person name="Grabherr M."/>
            <person name="Mauceli E."/>
            <person name="Brockman W."/>
            <person name="Kodira C."/>
            <person name="Alvarado L."/>
            <person name="Zeng Q."/>
            <person name="Crawford M."/>
            <person name="Antoine C."/>
            <person name="Devon K."/>
            <person name="Galgiani J."/>
            <person name="Orsborn K."/>
            <person name="Lewis M.L."/>
            <person name="Nusbaum C."/>
            <person name="Galagan J."/>
            <person name="Birren B."/>
        </authorList>
    </citation>
    <scope>NUCLEOTIDE SEQUENCE [LARGE SCALE GENOMIC DNA]</scope>
    <source>
        <strain evidence="7 8">RMSCC 3488</strain>
    </source>
</reference>
<evidence type="ECO:0000256" key="6">
    <source>
        <dbReference type="SAM" id="MobiDB-lite"/>
    </source>
</evidence>
<evidence type="ECO:0000256" key="3">
    <source>
        <dbReference type="ARBA" id="ARBA00022490"/>
    </source>
</evidence>